<evidence type="ECO:0000256" key="10">
    <source>
        <dbReference type="PROSITE-ProRule" id="PRU00524"/>
    </source>
</evidence>
<dbReference type="Proteomes" id="UP000032568">
    <property type="component" value="Chromosome"/>
</dbReference>
<dbReference type="EMBL" id="CP059735">
    <property type="protein sequence ID" value="WDD96814.1"/>
    <property type="molecule type" value="Genomic_DNA"/>
</dbReference>
<evidence type="ECO:0000256" key="2">
    <source>
        <dbReference type="ARBA" id="ARBA00002803"/>
    </source>
</evidence>
<dbReference type="NCBIfam" id="NF006767">
    <property type="entry name" value="PRK09289.1"/>
    <property type="match status" value="1"/>
</dbReference>
<dbReference type="CDD" id="cd00402">
    <property type="entry name" value="Riboflavin_synthase_like"/>
    <property type="match status" value="1"/>
</dbReference>
<keyword evidence="13" id="KW-1185">Reference proteome</keyword>
<reference evidence="12 13" key="2">
    <citation type="journal article" date="2022" name="Mar. Drugs">
        <title>Bioassay-Guided Fractionation Leads to the Detection of Cholic Acid Generated by the Rare Thalassomonas sp.</title>
        <authorList>
            <person name="Pheiffer F."/>
            <person name="Schneider Y.K."/>
            <person name="Hansen E.H."/>
            <person name="Andersen J.H."/>
            <person name="Isaksson J."/>
            <person name="Busche T."/>
            <person name="R C."/>
            <person name="Kalinowski J."/>
            <person name="Zyl L.V."/>
            <person name="Trindade M."/>
        </authorList>
    </citation>
    <scope>NUCLEOTIDE SEQUENCE [LARGE SCALE GENOMIC DNA]</scope>
    <source>
        <strain evidence="12 13">A5K-106</strain>
    </source>
</reference>
<feature type="repeat" description="Lumazine-binding" evidence="10">
    <location>
        <begin position="103"/>
        <end position="199"/>
    </location>
</feature>
<dbReference type="NCBIfam" id="NF009566">
    <property type="entry name" value="PRK13020.1"/>
    <property type="match status" value="1"/>
</dbReference>
<evidence type="ECO:0000256" key="6">
    <source>
        <dbReference type="ARBA" id="ARBA00022619"/>
    </source>
</evidence>
<evidence type="ECO:0000256" key="1">
    <source>
        <dbReference type="ARBA" id="ARBA00000968"/>
    </source>
</evidence>
<organism evidence="12 13">
    <name type="scientific">Thalassomonas actiniarum</name>
    <dbReference type="NCBI Taxonomy" id="485447"/>
    <lineage>
        <taxon>Bacteria</taxon>
        <taxon>Pseudomonadati</taxon>
        <taxon>Pseudomonadota</taxon>
        <taxon>Gammaproteobacteria</taxon>
        <taxon>Alteromonadales</taxon>
        <taxon>Colwelliaceae</taxon>
        <taxon>Thalassomonas</taxon>
    </lineage>
</organism>
<feature type="domain" description="Lumazine-binding" evidence="11">
    <location>
        <begin position="1"/>
        <end position="102"/>
    </location>
</feature>
<dbReference type="InterPro" id="IPR023366">
    <property type="entry name" value="ATP_synth_asu-like_sf"/>
</dbReference>
<dbReference type="InterPro" id="IPR026017">
    <property type="entry name" value="Lumazine-bd_dom"/>
</dbReference>
<evidence type="ECO:0000259" key="11">
    <source>
        <dbReference type="PROSITE" id="PS51177"/>
    </source>
</evidence>
<evidence type="ECO:0000256" key="9">
    <source>
        <dbReference type="NCBIfam" id="TIGR00187"/>
    </source>
</evidence>
<keyword evidence="7" id="KW-0808">Transferase</keyword>
<dbReference type="PANTHER" id="PTHR21098">
    <property type="entry name" value="RIBOFLAVIN SYNTHASE ALPHA CHAIN"/>
    <property type="match status" value="1"/>
</dbReference>
<feature type="repeat" description="Lumazine-binding" evidence="10">
    <location>
        <begin position="1"/>
        <end position="102"/>
    </location>
</feature>
<evidence type="ECO:0000256" key="5">
    <source>
        <dbReference type="ARBA" id="ARBA00013950"/>
    </source>
</evidence>
<dbReference type="AlphaFoldDB" id="A0AAE9YI79"/>
<dbReference type="PIRSF" id="PIRSF000498">
    <property type="entry name" value="Riboflavin_syn_A"/>
    <property type="match status" value="1"/>
</dbReference>
<dbReference type="InterPro" id="IPR001783">
    <property type="entry name" value="Lumazine-bd"/>
</dbReference>
<keyword evidence="8" id="KW-0677">Repeat</keyword>
<dbReference type="FunFam" id="2.40.30.20:FF:000003">
    <property type="entry name" value="Riboflavin synthase, alpha subunit"/>
    <property type="match status" value="1"/>
</dbReference>
<reference evidence="12 13" key="1">
    <citation type="journal article" date="2015" name="Genome Announc.">
        <title>Draft Genome Sequences of Marine Isolates of Thalassomonas viridans and Thalassomonas actiniarum.</title>
        <authorList>
            <person name="Olonade I."/>
            <person name="van Zyl L.J."/>
            <person name="Trindade M."/>
        </authorList>
    </citation>
    <scope>NUCLEOTIDE SEQUENCE [LARGE SCALE GENOMIC DNA]</scope>
    <source>
        <strain evidence="12 13">A5K-106</strain>
    </source>
</reference>
<gene>
    <name evidence="12" type="ORF">SG35_015680</name>
</gene>
<dbReference type="EC" id="2.5.1.9" evidence="4 9"/>
<accession>A0AAE9YI79</accession>
<dbReference type="RefSeq" id="WP_044834841.1">
    <property type="nucleotide sequence ID" value="NZ_CP059735.1"/>
</dbReference>
<evidence type="ECO:0000256" key="4">
    <source>
        <dbReference type="ARBA" id="ARBA00012827"/>
    </source>
</evidence>
<dbReference type="InterPro" id="IPR017938">
    <property type="entry name" value="Riboflavin_synthase-like_b-brl"/>
</dbReference>
<evidence type="ECO:0000313" key="12">
    <source>
        <dbReference type="EMBL" id="WDD96814.1"/>
    </source>
</evidence>
<dbReference type="GO" id="GO:0009231">
    <property type="term" value="P:riboflavin biosynthetic process"/>
    <property type="evidence" value="ECO:0007669"/>
    <property type="project" value="UniProtKB-KW"/>
</dbReference>
<dbReference type="NCBIfam" id="TIGR00187">
    <property type="entry name" value="ribE"/>
    <property type="match status" value="1"/>
</dbReference>
<proteinExistence type="predicted"/>
<evidence type="ECO:0000256" key="3">
    <source>
        <dbReference type="ARBA" id="ARBA00004887"/>
    </source>
</evidence>
<keyword evidence="6" id="KW-0686">Riboflavin biosynthesis</keyword>
<comment type="function">
    <text evidence="2">Catalyzes the dismutation of two molecules of 6,7-dimethyl-8-ribityllumazine, resulting in the formation of riboflavin and 5-amino-6-(D-ribitylamino)uracil.</text>
</comment>
<dbReference type="KEGG" id="tact:SG35_015680"/>
<name>A0AAE9YI79_9GAMM</name>
<feature type="domain" description="Lumazine-binding" evidence="11">
    <location>
        <begin position="103"/>
        <end position="199"/>
    </location>
</feature>
<dbReference type="Gene3D" id="2.40.30.20">
    <property type="match status" value="2"/>
</dbReference>
<evidence type="ECO:0000256" key="8">
    <source>
        <dbReference type="ARBA" id="ARBA00022737"/>
    </source>
</evidence>
<comment type="pathway">
    <text evidence="3">Cofactor biosynthesis; riboflavin biosynthesis; riboflavin from 2-hydroxy-3-oxobutyl phosphate and 5-amino-6-(D-ribitylamino)uracil: step 2/2.</text>
</comment>
<dbReference type="PANTHER" id="PTHR21098:SF0">
    <property type="entry name" value="RIBOFLAVIN SYNTHASE"/>
    <property type="match status" value="1"/>
</dbReference>
<evidence type="ECO:0000313" key="13">
    <source>
        <dbReference type="Proteomes" id="UP000032568"/>
    </source>
</evidence>
<dbReference type="GO" id="GO:0004746">
    <property type="term" value="F:riboflavin synthase activity"/>
    <property type="evidence" value="ECO:0007669"/>
    <property type="project" value="UniProtKB-UniRule"/>
</dbReference>
<sequence>MFTGIVQSQAEVLAIKTKNNLCRLTLAVEPKNIEQLELGASIAVNGVCLTVVEFALLDENRACISFDVIDESLAVTNLGALTLNAPVNIERSLKVGDELGGHMVSGHVHCQAQLVENHMTSSNCRLVFACAANWMKYILPKGFIAINGISLTLGEVVDNQFSVHLIPETLARTNLSQLSINDKVNLEFDQQTITIVTTLERMNLV</sequence>
<dbReference type="Pfam" id="PF00677">
    <property type="entry name" value="Lum_binding"/>
    <property type="match status" value="2"/>
</dbReference>
<dbReference type="PROSITE" id="PS51177">
    <property type="entry name" value="LUMAZINE_BIND"/>
    <property type="match status" value="2"/>
</dbReference>
<protein>
    <recommendedName>
        <fullName evidence="5 9">Riboflavin synthase</fullName>
        <ecNumber evidence="4 9">2.5.1.9</ecNumber>
    </recommendedName>
</protein>
<evidence type="ECO:0000256" key="7">
    <source>
        <dbReference type="ARBA" id="ARBA00022679"/>
    </source>
</evidence>
<dbReference type="SUPFAM" id="SSF63380">
    <property type="entry name" value="Riboflavin synthase domain-like"/>
    <property type="match status" value="2"/>
</dbReference>
<comment type="catalytic activity">
    <reaction evidence="1">
        <text>2 6,7-dimethyl-8-(1-D-ribityl)lumazine + H(+) = 5-amino-6-(D-ribitylamino)uracil + riboflavin</text>
        <dbReference type="Rhea" id="RHEA:20772"/>
        <dbReference type="ChEBI" id="CHEBI:15378"/>
        <dbReference type="ChEBI" id="CHEBI:15934"/>
        <dbReference type="ChEBI" id="CHEBI:57986"/>
        <dbReference type="ChEBI" id="CHEBI:58201"/>
        <dbReference type="EC" id="2.5.1.9"/>
    </reaction>
</comment>